<gene>
    <name evidence="3" type="ORF">S01H1_50987</name>
</gene>
<proteinExistence type="predicted"/>
<reference evidence="3" key="1">
    <citation type="journal article" date="2014" name="Front. Microbiol.">
        <title>High frequency of phylogenetically diverse reductive dehalogenase-homologous genes in deep subseafloor sedimentary metagenomes.</title>
        <authorList>
            <person name="Kawai M."/>
            <person name="Futagami T."/>
            <person name="Toyoda A."/>
            <person name="Takaki Y."/>
            <person name="Nishi S."/>
            <person name="Hori S."/>
            <person name="Arai W."/>
            <person name="Tsubouchi T."/>
            <person name="Morono Y."/>
            <person name="Uchiyama I."/>
            <person name="Ito T."/>
            <person name="Fujiyama A."/>
            <person name="Inagaki F."/>
            <person name="Takami H."/>
        </authorList>
    </citation>
    <scope>NUCLEOTIDE SEQUENCE</scope>
    <source>
        <strain evidence="3">Expedition CK06-06</strain>
    </source>
</reference>
<sequence>MEPRNVIIRPIVTEKGLYYAENFTVYPFEVARRANKV</sequence>
<dbReference type="SUPFAM" id="SSF54189">
    <property type="entry name" value="Ribosomal proteins S24e, L23 and L15e"/>
    <property type="match status" value="1"/>
</dbReference>
<organism evidence="3">
    <name type="scientific">marine sediment metagenome</name>
    <dbReference type="NCBI Taxonomy" id="412755"/>
    <lineage>
        <taxon>unclassified sequences</taxon>
        <taxon>metagenomes</taxon>
        <taxon>ecological metagenomes</taxon>
    </lineage>
</organism>
<dbReference type="EMBL" id="BARS01032880">
    <property type="protein sequence ID" value="GAG19541.1"/>
    <property type="molecule type" value="Genomic_DNA"/>
</dbReference>
<dbReference type="GO" id="GO:0006412">
    <property type="term" value="P:translation"/>
    <property type="evidence" value="ECO:0007669"/>
    <property type="project" value="InterPro"/>
</dbReference>
<dbReference type="AlphaFoldDB" id="X0X3H4"/>
<dbReference type="InterPro" id="IPR012678">
    <property type="entry name" value="Ribosomal_uL23/eL15/eS24_sf"/>
</dbReference>
<keyword evidence="1" id="KW-0689">Ribosomal protein</keyword>
<dbReference type="GO" id="GO:0003735">
    <property type="term" value="F:structural constituent of ribosome"/>
    <property type="evidence" value="ECO:0007669"/>
    <property type="project" value="InterPro"/>
</dbReference>
<evidence type="ECO:0000313" key="3">
    <source>
        <dbReference type="EMBL" id="GAG19541.1"/>
    </source>
</evidence>
<protein>
    <submittedName>
        <fullName evidence="3">Uncharacterized protein</fullName>
    </submittedName>
</protein>
<name>X0X3H4_9ZZZZ</name>
<dbReference type="GO" id="GO:0005840">
    <property type="term" value="C:ribosome"/>
    <property type="evidence" value="ECO:0007669"/>
    <property type="project" value="UniProtKB-KW"/>
</dbReference>
<evidence type="ECO:0000256" key="2">
    <source>
        <dbReference type="ARBA" id="ARBA00023274"/>
    </source>
</evidence>
<dbReference type="GO" id="GO:1990904">
    <property type="term" value="C:ribonucleoprotein complex"/>
    <property type="evidence" value="ECO:0007669"/>
    <property type="project" value="UniProtKB-KW"/>
</dbReference>
<keyword evidence="2" id="KW-0687">Ribonucleoprotein</keyword>
<comment type="caution">
    <text evidence="3">The sequence shown here is derived from an EMBL/GenBank/DDBJ whole genome shotgun (WGS) entry which is preliminary data.</text>
</comment>
<evidence type="ECO:0000256" key="1">
    <source>
        <dbReference type="ARBA" id="ARBA00022980"/>
    </source>
</evidence>
<accession>X0X3H4</accession>
<dbReference type="Gene3D" id="3.30.70.330">
    <property type="match status" value="1"/>
</dbReference>
<dbReference type="InterPro" id="IPR012677">
    <property type="entry name" value="Nucleotide-bd_a/b_plait_sf"/>
</dbReference>
<feature type="non-terminal residue" evidence="3">
    <location>
        <position position="37"/>
    </location>
</feature>